<dbReference type="GeneID" id="77725506"/>
<evidence type="ECO:0000256" key="1">
    <source>
        <dbReference type="SAM" id="MobiDB-lite"/>
    </source>
</evidence>
<feature type="compositionally biased region" description="Polar residues" evidence="1">
    <location>
        <begin position="343"/>
        <end position="356"/>
    </location>
</feature>
<sequence length="639" mass="69521">LGSRDVTMDDLATPTQALPSVALPGTAPPTPLQHTSISRSSSVAVGPSEVNETGAMVEKLMLFDQMINSAQEAKNALLRGEDASANLGQISHQLDSVNELSVAPTGTPQSASSASPLNYLASPAVSVSAVASMPRITTPQSPQMLPMQLPPSQPTLISQPIPTLHTPTRENPQPQLAMINTNLSPLPLSRQEPASAGYPTDTMSLAVPPPLVHSHSFPNGHQLPSQLHNLTSPPVPLAPSPSFAASLGIGHPPHISSPLANVAISRPPSPRAYPVPDQQWLPIQNGESSMSRTVSDSAPMLAVPRRPSLQDRAVSDSRADGLPVVHRGRSGSTSRPQRGLHGMTSSVPPSAWNSRAVSPDDEDEEESDDEAPRKSKRRRSSAGHAVADTAASTLISEDMRRQLDRIFEEFLNIVCSDLDMVDAKGEKLHQVLMPKKMQRMDESGDYRPFKFRIQAFTNAFSDELVHRGITEETMSAKKIKSYLWKQDLISRFNADGKKAKSKGNHIWNVDAKKMPEGNEPKWVFRPFKRRIIGTPSAYALINQRYEYEPKVWDPQAATETLKPVFYSPPNSLPDWMRWEDGKLVGVPTKLHEATDIVVKVNVGLPSGAAGVKLTISSPMWMAKPRPSVRALCSLRSHPL</sequence>
<dbReference type="AlphaFoldDB" id="A0AA38H114"/>
<organism evidence="2 3">
    <name type="scientific">Dioszegia hungarica</name>
    <dbReference type="NCBI Taxonomy" id="4972"/>
    <lineage>
        <taxon>Eukaryota</taxon>
        <taxon>Fungi</taxon>
        <taxon>Dikarya</taxon>
        <taxon>Basidiomycota</taxon>
        <taxon>Agaricomycotina</taxon>
        <taxon>Tremellomycetes</taxon>
        <taxon>Tremellales</taxon>
        <taxon>Bulleribasidiaceae</taxon>
        <taxon>Dioszegia</taxon>
    </lineage>
</organism>
<name>A0AA38H114_9TREE</name>
<accession>A0AA38H114</accession>
<gene>
    <name evidence="2" type="ORF">MKK02DRAFT_20722</name>
</gene>
<protein>
    <submittedName>
        <fullName evidence="2">Uncharacterized protein</fullName>
    </submittedName>
</protein>
<feature type="non-terminal residue" evidence="2">
    <location>
        <position position="639"/>
    </location>
</feature>
<reference evidence="2" key="1">
    <citation type="journal article" date="2022" name="G3 (Bethesda)">
        <title>High quality genome of the basidiomycete yeast Dioszegia hungarica PDD-24b-2 isolated from cloud water.</title>
        <authorList>
            <person name="Jarrige D."/>
            <person name="Haridas S."/>
            <person name="Bleykasten-Grosshans C."/>
            <person name="Joly M."/>
            <person name="Nadalig T."/>
            <person name="Sancelme M."/>
            <person name="Vuilleumier S."/>
            <person name="Grigoriev I.V."/>
            <person name="Amato P."/>
            <person name="Bringel F."/>
        </authorList>
    </citation>
    <scope>NUCLEOTIDE SEQUENCE</scope>
    <source>
        <strain evidence="2">PDD-24b-2</strain>
    </source>
</reference>
<feature type="compositionally biased region" description="Acidic residues" evidence="1">
    <location>
        <begin position="359"/>
        <end position="369"/>
    </location>
</feature>
<evidence type="ECO:0000313" key="3">
    <source>
        <dbReference type="Proteomes" id="UP001164286"/>
    </source>
</evidence>
<feature type="region of interest" description="Disordered" evidence="1">
    <location>
        <begin position="269"/>
        <end position="387"/>
    </location>
</feature>
<feature type="region of interest" description="Disordered" evidence="1">
    <location>
        <begin position="1"/>
        <end position="39"/>
    </location>
</feature>
<evidence type="ECO:0000313" key="2">
    <source>
        <dbReference type="EMBL" id="KAI9632438.1"/>
    </source>
</evidence>
<proteinExistence type="predicted"/>
<feature type="compositionally biased region" description="Polar residues" evidence="1">
    <location>
        <begin position="281"/>
        <end position="296"/>
    </location>
</feature>
<keyword evidence="3" id="KW-1185">Reference proteome</keyword>
<dbReference type="Proteomes" id="UP001164286">
    <property type="component" value="Unassembled WGS sequence"/>
</dbReference>
<dbReference type="EMBL" id="JAKWFO010000014">
    <property type="protein sequence ID" value="KAI9632438.1"/>
    <property type="molecule type" value="Genomic_DNA"/>
</dbReference>
<comment type="caution">
    <text evidence="2">The sequence shown here is derived from an EMBL/GenBank/DDBJ whole genome shotgun (WGS) entry which is preliminary data.</text>
</comment>
<dbReference type="RefSeq" id="XP_052942215.1">
    <property type="nucleotide sequence ID" value="XM_053086305.1"/>
</dbReference>